<feature type="domain" description="AB hydrolase-1" evidence="1">
    <location>
        <begin position="40"/>
        <end position="199"/>
    </location>
</feature>
<name>A0A0G0WPQ1_9BACT</name>
<dbReference type="PANTHER" id="PTHR43798">
    <property type="entry name" value="MONOACYLGLYCEROL LIPASE"/>
    <property type="match status" value="1"/>
</dbReference>
<dbReference type="Pfam" id="PF12697">
    <property type="entry name" value="Abhydrolase_6"/>
    <property type="match status" value="1"/>
</dbReference>
<dbReference type="SUPFAM" id="SSF53474">
    <property type="entry name" value="alpha/beta-Hydrolases"/>
    <property type="match status" value="1"/>
</dbReference>
<organism evidence="2 3">
    <name type="scientific">Candidatus Daviesbacteria bacterium GW2011_GWB1_41_5</name>
    <dbReference type="NCBI Taxonomy" id="1618429"/>
    <lineage>
        <taxon>Bacteria</taxon>
        <taxon>Candidatus Daviesiibacteriota</taxon>
    </lineage>
</organism>
<sequence length="207" mass="23395">MLPGWIGVEKDLQGIKDSAPQDTKILMVDYKKILSFGYLDKFNENFLKYLEKNVSSKCILVGVSLGGIFAVKFAYSHPEKVEKLILVDPEGIGRKNPTRELFNLVRSRILQRREKAILSLDSIGEFFRELLLQISLGLYACTECILSDLKSISVPLTFIWGEKDCVTSLADGRKMHEAAPNSKFVVLKGLGHDWIAYSPKHFWANIT</sequence>
<dbReference type="EMBL" id="LCBN01000008">
    <property type="protein sequence ID" value="KKS14072.1"/>
    <property type="molecule type" value="Genomic_DNA"/>
</dbReference>
<dbReference type="InterPro" id="IPR029058">
    <property type="entry name" value="AB_hydrolase_fold"/>
</dbReference>
<dbReference type="AlphaFoldDB" id="A0A0G0WPQ1"/>
<dbReference type="InterPro" id="IPR000073">
    <property type="entry name" value="AB_hydrolase_1"/>
</dbReference>
<accession>A0A0G0WPQ1</accession>
<dbReference type="Gene3D" id="3.40.50.1820">
    <property type="entry name" value="alpha/beta hydrolase"/>
    <property type="match status" value="1"/>
</dbReference>
<gene>
    <name evidence="2" type="ORF">UU67_C0008G0004</name>
</gene>
<protein>
    <submittedName>
        <fullName evidence="2">Inner-membrane translocator</fullName>
    </submittedName>
</protein>
<comment type="caution">
    <text evidence="2">The sequence shown here is derived from an EMBL/GenBank/DDBJ whole genome shotgun (WGS) entry which is preliminary data.</text>
</comment>
<dbReference type="InterPro" id="IPR050266">
    <property type="entry name" value="AB_hydrolase_sf"/>
</dbReference>
<dbReference type="PRINTS" id="PR00111">
    <property type="entry name" value="ABHYDROLASE"/>
</dbReference>
<proteinExistence type="predicted"/>
<evidence type="ECO:0000259" key="1">
    <source>
        <dbReference type="Pfam" id="PF12697"/>
    </source>
</evidence>
<evidence type="ECO:0000313" key="3">
    <source>
        <dbReference type="Proteomes" id="UP000034753"/>
    </source>
</evidence>
<evidence type="ECO:0000313" key="2">
    <source>
        <dbReference type="EMBL" id="KKS14072.1"/>
    </source>
</evidence>
<reference evidence="2 3" key="1">
    <citation type="journal article" date="2015" name="Nature">
        <title>rRNA introns, odd ribosomes, and small enigmatic genomes across a large radiation of phyla.</title>
        <authorList>
            <person name="Brown C.T."/>
            <person name="Hug L.A."/>
            <person name="Thomas B.C."/>
            <person name="Sharon I."/>
            <person name="Castelle C.J."/>
            <person name="Singh A."/>
            <person name="Wilkins M.J."/>
            <person name="Williams K.H."/>
            <person name="Banfield J.F."/>
        </authorList>
    </citation>
    <scope>NUCLEOTIDE SEQUENCE [LARGE SCALE GENOMIC DNA]</scope>
</reference>
<dbReference type="Proteomes" id="UP000034753">
    <property type="component" value="Unassembled WGS sequence"/>
</dbReference>